<evidence type="ECO:0000313" key="2">
    <source>
        <dbReference type="Proteomes" id="UP001497444"/>
    </source>
</evidence>
<accession>A0ABP0W2M7</accession>
<reference evidence="1" key="1">
    <citation type="submission" date="2024-02" db="EMBL/GenBank/DDBJ databases">
        <authorList>
            <consortium name="ELIXIR-Norway"/>
            <consortium name="Elixir Norway"/>
        </authorList>
    </citation>
    <scope>NUCLEOTIDE SEQUENCE</scope>
</reference>
<gene>
    <name evidence="1" type="ORF">CSSPJE1EN1_LOCUS6496</name>
</gene>
<dbReference type="EMBL" id="OZ020108">
    <property type="protein sequence ID" value="CAK9261018.1"/>
    <property type="molecule type" value="Genomic_DNA"/>
</dbReference>
<keyword evidence="2" id="KW-1185">Reference proteome</keyword>
<proteinExistence type="predicted"/>
<evidence type="ECO:0000313" key="1">
    <source>
        <dbReference type="EMBL" id="CAK9261018.1"/>
    </source>
</evidence>
<name>A0ABP0W2M7_9BRYO</name>
<protein>
    <submittedName>
        <fullName evidence="1">Uncharacterized protein</fullName>
    </submittedName>
</protein>
<sequence>MQKSSDDAQLLDEKANIFGDLLLRRKTLWRRIIPDTCHWVGHNRHQIYAAAVLDFLGNILYMVVITMPLSIRTLLIFHKI</sequence>
<dbReference type="Proteomes" id="UP001497444">
    <property type="component" value="Chromosome 13"/>
</dbReference>
<organism evidence="1 2">
    <name type="scientific">Sphagnum jensenii</name>
    <dbReference type="NCBI Taxonomy" id="128206"/>
    <lineage>
        <taxon>Eukaryota</taxon>
        <taxon>Viridiplantae</taxon>
        <taxon>Streptophyta</taxon>
        <taxon>Embryophyta</taxon>
        <taxon>Bryophyta</taxon>
        <taxon>Sphagnophytina</taxon>
        <taxon>Sphagnopsida</taxon>
        <taxon>Sphagnales</taxon>
        <taxon>Sphagnaceae</taxon>
        <taxon>Sphagnum</taxon>
    </lineage>
</organism>